<dbReference type="AlphaFoldDB" id="A0AA86PRD8"/>
<protein>
    <submittedName>
        <fullName evidence="2">Hypothetical_protein</fullName>
    </submittedName>
</protein>
<reference evidence="1" key="1">
    <citation type="submission" date="2023-06" db="EMBL/GenBank/DDBJ databases">
        <authorList>
            <person name="Kurt Z."/>
        </authorList>
    </citation>
    <scope>NUCLEOTIDE SEQUENCE</scope>
</reference>
<dbReference type="Proteomes" id="UP001642409">
    <property type="component" value="Unassembled WGS sequence"/>
</dbReference>
<keyword evidence="3" id="KW-1185">Reference proteome</keyword>
<reference evidence="2 3" key="2">
    <citation type="submission" date="2024-07" db="EMBL/GenBank/DDBJ databases">
        <authorList>
            <person name="Akdeniz Z."/>
        </authorList>
    </citation>
    <scope>NUCLEOTIDE SEQUENCE [LARGE SCALE GENOMIC DNA]</scope>
</reference>
<proteinExistence type="predicted"/>
<comment type="caution">
    <text evidence="1">The sequence shown here is derived from an EMBL/GenBank/DDBJ whole genome shotgun (WGS) entry which is preliminary data.</text>
</comment>
<name>A0AA86PRD8_9EUKA</name>
<evidence type="ECO:0000313" key="1">
    <source>
        <dbReference type="EMBL" id="CAI9944759.1"/>
    </source>
</evidence>
<gene>
    <name evidence="1" type="ORF">HINF_LOCUS32404</name>
    <name evidence="2" type="ORF">HINF_LOCUS56198</name>
</gene>
<evidence type="ECO:0000313" key="3">
    <source>
        <dbReference type="Proteomes" id="UP001642409"/>
    </source>
</evidence>
<sequence>MSDAVFIVQAPNVSFVPYLVSCCLGLARPCFQFSVHGGCFQFKDQSFLIQESHVFNLEVLVQGLGPAVQVQCRPFIDQGLAVHLVTIFCLWFKIRRKPKITGLSSSIKKYYFDFFILSYNCQNIFQRSQTYVYEIYSTLPYAKYVFNWIKFTRIRVCIVDFMSCVMHDLHGILLVNSCIVTVNYQIRIICLCFKPRYHM</sequence>
<evidence type="ECO:0000313" key="2">
    <source>
        <dbReference type="EMBL" id="CAL6073638.1"/>
    </source>
</evidence>
<dbReference type="EMBL" id="CATOUU010000733">
    <property type="protein sequence ID" value="CAI9944759.1"/>
    <property type="molecule type" value="Genomic_DNA"/>
</dbReference>
<accession>A0AA86PRD8</accession>
<dbReference type="EMBL" id="CAXDID020000302">
    <property type="protein sequence ID" value="CAL6073638.1"/>
    <property type="molecule type" value="Genomic_DNA"/>
</dbReference>
<organism evidence="1">
    <name type="scientific">Hexamita inflata</name>
    <dbReference type="NCBI Taxonomy" id="28002"/>
    <lineage>
        <taxon>Eukaryota</taxon>
        <taxon>Metamonada</taxon>
        <taxon>Diplomonadida</taxon>
        <taxon>Hexamitidae</taxon>
        <taxon>Hexamitinae</taxon>
        <taxon>Hexamita</taxon>
    </lineage>
</organism>